<dbReference type="Pfam" id="PF26500">
    <property type="entry name" value="DUF8166"/>
    <property type="match status" value="1"/>
</dbReference>
<feature type="domain" description="DUF8166" evidence="1">
    <location>
        <begin position="3"/>
        <end position="159"/>
    </location>
</feature>
<comment type="caution">
    <text evidence="2">The sequence shown here is derived from an EMBL/GenBank/DDBJ whole genome shotgun (WGS) entry which is preliminary data.</text>
</comment>
<dbReference type="AlphaFoldDB" id="A0A133UEI9"/>
<dbReference type="EMBL" id="LHXP01000056">
    <property type="protein sequence ID" value="KXA92602.1"/>
    <property type="molecule type" value="Genomic_DNA"/>
</dbReference>
<accession>A0A133UEI9</accession>
<name>A0A133UEI9_9EURY</name>
<keyword evidence="3" id="KW-1185">Reference proteome</keyword>
<sequence length="193" mass="22525">MKKIGQVVRVDSAFDWLVEVFREGDIEKPPDREDYSVGTFLKVRARRSKLVSIVRDVVIYNPEYGTPRVKAEGREEIEKLMPDLGDQVKTLIFVYYLGKLSQKSTDHTFPDLTPRLHDEARVMEDEEIRQFHTKEGSLYLGYLTRFLKVENAPFLFSKMADKVEDVLEVDKNLLRKIKNDVTMETKIGRIRGR</sequence>
<gene>
    <name evidence="2" type="ORF">AKJ66_03870</name>
</gene>
<dbReference type="Proteomes" id="UP000070657">
    <property type="component" value="Unassembled WGS sequence"/>
</dbReference>
<organism evidence="2 3">
    <name type="scientific">candidate division MSBL1 archaeon SCGC-AAA259E22</name>
    <dbReference type="NCBI Taxonomy" id="1698265"/>
    <lineage>
        <taxon>Archaea</taxon>
        <taxon>Methanobacteriati</taxon>
        <taxon>Methanobacteriota</taxon>
        <taxon>candidate division MSBL1</taxon>
    </lineage>
</organism>
<dbReference type="InterPro" id="IPR058479">
    <property type="entry name" value="DUF8166"/>
</dbReference>
<evidence type="ECO:0000259" key="1">
    <source>
        <dbReference type="Pfam" id="PF26500"/>
    </source>
</evidence>
<evidence type="ECO:0000313" key="2">
    <source>
        <dbReference type="EMBL" id="KXA92602.1"/>
    </source>
</evidence>
<protein>
    <recommendedName>
        <fullName evidence="1">DUF8166 domain-containing protein</fullName>
    </recommendedName>
</protein>
<proteinExistence type="predicted"/>
<evidence type="ECO:0000313" key="3">
    <source>
        <dbReference type="Proteomes" id="UP000070657"/>
    </source>
</evidence>
<reference evidence="2 3" key="1">
    <citation type="journal article" date="2016" name="Sci. Rep.">
        <title>Metabolic traits of an uncultured archaeal lineage -MSBL1- from brine pools of the Red Sea.</title>
        <authorList>
            <person name="Mwirichia R."/>
            <person name="Alam I."/>
            <person name="Rashid M."/>
            <person name="Vinu M."/>
            <person name="Ba-Alawi W."/>
            <person name="Anthony Kamau A."/>
            <person name="Kamanda Ngugi D."/>
            <person name="Goker M."/>
            <person name="Klenk H.P."/>
            <person name="Bajic V."/>
            <person name="Stingl U."/>
        </authorList>
    </citation>
    <scope>NUCLEOTIDE SEQUENCE [LARGE SCALE GENOMIC DNA]</scope>
    <source>
        <strain evidence="2">SCGC-AAA259E22</strain>
    </source>
</reference>